<evidence type="ECO:0000313" key="2">
    <source>
        <dbReference type="Proteomes" id="UP000254741"/>
    </source>
</evidence>
<gene>
    <name evidence="1" type="primary">rhtA_1</name>
    <name evidence="1" type="ORF">NCTC8297_03910</name>
</gene>
<organism evidence="1 2">
    <name type="scientific">Salmonella enterica subsp. arizonae</name>
    <dbReference type="NCBI Taxonomy" id="59203"/>
    <lineage>
        <taxon>Bacteria</taxon>
        <taxon>Pseudomonadati</taxon>
        <taxon>Pseudomonadota</taxon>
        <taxon>Gammaproteobacteria</taxon>
        <taxon>Enterobacterales</taxon>
        <taxon>Enterobacteriaceae</taxon>
        <taxon>Salmonella</taxon>
    </lineage>
</organism>
<sequence>MPGSTRKLPVWLPILVLLIAMSSIQSGASLAKSLFPLVGAPGRNGASSGTGNAYSYCLFQTLAFAFCKSTAAASTVFMVCRWAG</sequence>
<accession>A0A379TER6</accession>
<dbReference type="EMBL" id="UGXG01000002">
    <property type="protein sequence ID" value="SUG48606.1"/>
    <property type="molecule type" value="Genomic_DNA"/>
</dbReference>
<protein>
    <submittedName>
        <fullName evidence="1">DMT superfamily metabolite efflux protein</fullName>
    </submittedName>
</protein>
<evidence type="ECO:0000313" key="1">
    <source>
        <dbReference type="EMBL" id="SUG48606.1"/>
    </source>
</evidence>
<dbReference type="AlphaFoldDB" id="A0A379TER6"/>
<proteinExistence type="predicted"/>
<name>A0A379TER6_SALER</name>
<dbReference type="Proteomes" id="UP000254741">
    <property type="component" value="Unassembled WGS sequence"/>
</dbReference>
<reference evidence="1 2" key="1">
    <citation type="submission" date="2018-06" db="EMBL/GenBank/DDBJ databases">
        <authorList>
            <consortium name="Pathogen Informatics"/>
            <person name="Doyle S."/>
        </authorList>
    </citation>
    <scope>NUCLEOTIDE SEQUENCE [LARGE SCALE GENOMIC DNA]</scope>
    <source>
        <strain evidence="1 2">NCTC8297</strain>
    </source>
</reference>